<dbReference type="Pfam" id="PF02537">
    <property type="entry name" value="CRCB"/>
    <property type="match status" value="1"/>
</dbReference>
<evidence type="ECO:0000256" key="7">
    <source>
        <dbReference type="ARBA" id="ARBA00035120"/>
    </source>
</evidence>
<keyword evidence="6 10" id="KW-0407">Ion channel</keyword>
<comment type="similarity">
    <text evidence="7 10">Belongs to the fluoride channel Fluc/FEX (TC 1.A.43) family.</text>
</comment>
<protein>
    <recommendedName>
        <fullName evidence="10">Fluoride-specific ion channel FluC</fullName>
    </recommendedName>
</protein>
<organism evidence="11 12">
    <name type="scientific">Methylomusa anaerophila</name>
    <dbReference type="NCBI Taxonomy" id="1930071"/>
    <lineage>
        <taxon>Bacteria</taxon>
        <taxon>Bacillati</taxon>
        <taxon>Bacillota</taxon>
        <taxon>Negativicutes</taxon>
        <taxon>Selenomonadales</taxon>
        <taxon>Sporomusaceae</taxon>
        <taxon>Methylomusa</taxon>
    </lineage>
</organism>
<evidence type="ECO:0000256" key="8">
    <source>
        <dbReference type="ARBA" id="ARBA00035585"/>
    </source>
</evidence>
<reference evidence="11 12" key="1">
    <citation type="journal article" date="2018" name="Int. J. Syst. Evol. Microbiol.">
        <title>Methylomusa anaerophila gen. nov., sp. nov., an anaerobic methanol-utilizing bacterium isolated from a microbial fuel cell.</title>
        <authorList>
            <person name="Amano N."/>
            <person name="Yamamuro A."/>
            <person name="Miyahara M."/>
            <person name="Kouzuma A."/>
            <person name="Abe T."/>
            <person name="Watanabe K."/>
        </authorList>
    </citation>
    <scope>NUCLEOTIDE SEQUENCE [LARGE SCALE GENOMIC DNA]</scope>
    <source>
        <strain evidence="11 12">MMFC1</strain>
    </source>
</reference>
<sequence length="146" mass="16214">MRFLAVATGGCLGALSRYGMGQWFAPFVRDTGFPWGTLVINLLGCFVLALFLTVTVELLVVNPYLRLGFSTGFLGAFTTFSTFTMESILLWQNGHIWYTAMYIFASVFLGIAMSSLGFIVTRGFAKIRAKQELSEADELVLEKRRG</sequence>
<dbReference type="GO" id="GO:0140114">
    <property type="term" value="P:cellular detoxification of fluoride"/>
    <property type="evidence" value="ECO:0007669"/>
    <property type="project" value="UniProtKB-UniRule"/>
</dbReference>
<gene>
    <name evidence="11" type="primary">crcB_1</name>
    <name evidence="10" type="synonym">crcB</name>
    <name evidence="10" type="synonym">fluC</name>
    <name evidence="11" type="ORF">MAMMFC1_02799</name>
</gene>
<keyword evidence="3 10" id="KW-0812">Transmembrane</keyword>
<keyword evidence="4 10" id="KW-1133">Transmembrane helix</keyword>
<name>A0A348AM16_9FIRM</name>
<dbReference type="HAMAP" id="MF_00454">
    <property type="entry name" value="FluC"/>
    <property type="match status" value="1"/>
</dbReference>
<evidence type="ECO:0000256" key="4">
    <source>
        <dbReference type="ARBA" id="ARBA00022989"/>
    </source>
</evidence>
<dbReference type="KEGG" id="mana:MAMMFC1_02799"/>
<feature type="transmembrane region" description="Helical" evidence="10">
    <location>
        <begin position="37"/>
        <end position="60"/>
    </location>
</feature>
<dbReference type="EMBL" id="AP018449">
    <property type="protein sequence ID" value="BBB92114.1"/>
    <property type="molecule type" value="Genomic_DNA"/>
</dbReference>
<keyword evidence="10" id="KW-0813">Transport</keyword>
<feature type="binding site" evidence="10">
    <location>
        <position position="75"/>
    </location>
    <ligand>
        <name>Na(+)</name>
        <dbReference type="ChEBI" id="CHEBI:29101"/>
        <note>structural</note>
    </ligand>
</feature>
<evidence type="ECO:0000313" key="11">
    <source>
        <dbReference type="EMBL" id="BBB92114.1"/>
    </source>
</evidence>
<comment type="activity regulation">
    <text evidence="10">Na(+) is not transported, but it plays an essential structural role and its presence is essential for fluoride channel function.</text>
</comment>
<keyword evidence="5 10" id="KW-0472">Membrane</keyword>
<accession>A0A348AM16</accession>
<keyword evidence="2 10" id="KW-1003">Cell membrane</keyword>
<keyword evidence="10" id="KW-0915">Sodium</keyword>
<evidence type="ECO:0000256" key="1">
    <source>
        <dbReference type="ARBA" id="ARBA00004651"/>
    </source>
</evidence>
<comment type="function">
    <text evidence="9 10">Fluoride-specific ion channel. Important for reducing fluoride concentration in the cell, thus reducing its toxicity.</text>
</comment>
<dbReference type="GO" id="GO:0062054">
    <property type="term" value="F:fluoride channel activity"/>
    <property type="evidence" value="ECO:0007669"/>
    <property type="project" value="UniProtKB-UniRule"/>
</dbReference>
<evidence type="ECO:0000313" key="12">
    <source>
        <dbReference type="Proteomes" id="UP000276437"/>
    </source>
</evidence>
<keyword evidence="10" id="KW-0406">Ion transport</keyword>
<dbReference type="OrthoDB" id="9815830at2"/>
<dbReference type="PANTHER" id="PTHR28259:SF1">
    <property type="entry name" value="FLUORIDE EXPORT PROTEIN 1-RELATED"/>
    <property type="match status" value="1"/>
</dbReference>
<keyword evidence="10" id="KW-0479">Metal-binding</keyword>
<dbReference type="Proteomes" id="UP000276437">
    <property type="component" value="Chromosome"/>
</dbReference>
<proteinExistence type="inferred from homology"/>
<dbReference type="PANTHER" id="PTHR28259">
    <property type="entry name" value="FLUORIDE EXPORT PROTEIN 1-RELATED"/>
    <property type="match status" value="1"/>
</dbReference>
<evidence type="ECO:0000256" key="3">
    <source>
        <dbReference type="ARBA" id="ARBA00022692"/>
    </source>
</evidence>
<evidence type="ECO:0000256" key="2">
    <source>
        <dbReference type="ARBA" id="ARBA00022475"/>
    </source>
</evidence>
<dbReference type="GO" id="GO:0005886">
    <property type="term" value="C:plasma membrane"/>
    <property type="evidence" value="ECO:0007669"/>
    <property type="project" value="UniProtKB-SubCell"/>
</dbReference>
<comment type="catalytic activity">
    <reaction evidence="8">
        <text>fluoride(in) = fluoride(out)</text>
        <dbReference type="Rhea" id="RHEA:76159"/>
        <dbReference type="ChEBI" id="CHEBI:17051"/>
    </reaction>
    <physiologicalReaction direction="left-to-right" evidence="8">
        <dbReference type="Rhea" id="RHEA:76160"/>
    </physiologicalReaction>
</comment>
<dbReference type="RefSeq" id="WP_158618779.1">
    <property type="nucleotide sequence ID" value="NZ_AP018449.1"/>
</dbReference>
<keyword evidence="12" id="KW-1185">Reference proteome</keyword>
<feature type="binding site" evidence="10">
    <location>
        <position position="78"/>
    </location>
    <ligand>
        <name>Na(+)</name>
        <dbReference type="ChEBI" id="CHEBI:29101"/>
        <note>structural</note>
    </ligand>
</feature>
<dbReference type="NCBIfam" id="TIGR00494">
    <property type="entry name" value="crcB"/>
    <property type="match status" value="1"/>
</dbReference>
<evidence type="ECO:0000256" key="5">
    <source>
        <dbReference type="ARBA" id="ARBA00023136"/>
    </source>
</evidence>
<comment type="subcellular location">
    <subcellularLocation>
        <location evidence="1 10">Cell membrane</location>
        <topology evidence="1 10">Multi-pass membrane protein</topology>
    </subcellularLocation>
</comment>
<feature type="transmembrane region" description="Helical" evidence="10">
    <location>
        <begin position="96"/>
        <end position="120"/>
    </location>
</feature>
<dbReference type="GO" id="GO:0046872">
    <property type="term" value="F:metal ion binding"/>
    <property type="evidence" value="ECO:0007669"/>
    <property type="project" value="UniProtKB-KW"/>
</dbReference>
<feature type="transmembrane region" description="Helical" evidence="10">
    <location>
        <begin position="67"/>
        <end position="90"/>
    </location>
</feature>
<evidence type="ECO:0000256" key="10">
    <source>
        <dbReference type="HAMAP-Rule" id="MF_00454"/>
    </source>
</evidence>
<evidence type="ECO:0000256" key="9">
    <source>
        <dbReference type="ARBA" id="ARBA00049940"/>
    </source>
</evidence>
<evidence type="ECO:0000256" key="6">
    <source>
        <dbReference type="ARBA" id="ARBA00023303"/>
    </source>
</evidence>
<dbReference type="InterPro" id="IPR003691">
    <property type="entry name" value="FluC"/>
</dbReference>
<dbReference type="AlphaFoldDB" id="A0A348AM16"/>